<protein>
    <submittedName>
        <fullName evidence="7">Tetraspanin-15-like</fullName>
    </submittedName>
</protein>
<dbReference type="GO" id="GO:0016020">
    <property type="term" value="C:membrane"/>
    <property type="evidence" value="ECO:0007669"/>
    <property type="project" value="UniProtKB-SubCell"/>
</dbReference>
<evidence type="ECO:0000313" key="8">
    <source>
        <dbReference type="Proteomes" id="UP001327560"/>
    </source>
</evidence>
<dbReference type="PANTHER" id="PTHR32191">
    <property type="entry name" value="TETRASPANIN-8-RELATED"/>
    <property type="match status" value="1"/>
</dbReference>
<keyword evidence="3 6" id="KW-0812">Transmembrane</keyword>
<reference evidence="7 8" key="1">
    <citation type="submission" date="2023-10" db="EMBL/GenBank/DDBJ databases">
        <title>Chromosome-scale genome assembly provides insights into flower coloration mechanisms of Canna indica.</title>
        <authorList>
            <person name="Li C."/>
        </authorList>
    </citation>
    <scope>NUCLEOTIDE SEQUENCE [LARGE SCALE GENOMIC DNA]</scope>
    <source>
        <tissue evidence="7">Flower</tissue>
    </source>
</reference>
<feature type="transmembrane region" description="Helical" evidence="6">
    <location>
        <begin position="149"/>
        <end position="170"/>
    </location>
</feature>
<dbReference type="InterPro" id="IPR044991">
    <property type="entry name" value="TET_plant"/>
</dbReference>
<sequence length="342" mass="37515">MTHANIKTLTLSTSVLMISTQLKKLNQFLKFKFKFKVLKLEIDKVFKSLKLSLALDPLINTLDSSSTPFDLQLSTRSPPTDMPTKVAPEELPPPPPLRHGSGVVASCFIVASLDCLAFIAHLFLSIILLSLAYCHVLRVDDCGFISAPNGLPCIGLMLVLSAGSLILYFRPRDGAIVGRVALFVIIAVTAAIGAYFMASHKVNLQARSGPSAWLRNRVMDAQVWESVKNCFREDDFNFRAFSLETECCKPPEGCRMEKGNEAHNSTAPAPAAAPPMSDDCRSWSSNPGELCYDCESCKKGFVKAMASTWKKILATLVELPLVILVVHTLRLAVVICFFDVCD</sequence>
<dbReference type="AlphaFoldDB" id="A0AAQ3JUG0"/>
<keyword evidence="5 6" id="KW-0472">Membrane</keyword>
<evidence type="ECO:0000256" key="4">
    <source>
        <dbReference type="ARBA" id="ARBA00022989"/>
    </source>
</evidence>
<name>A0AAQ3JUG0_9LILI</name>
<feature type="transmembrane region" description="Helical" evidence="6">
    <location>
        <begin position="176"/>
        <end position="198"/>
    </location>
</feature>
<gene>
    <name evidence="7" type="ORF">Cni_G05013</name>
</gene>
<feature type="transmembrane region" description="Helical" evidence="6">
    <location>
        <begin position="312"/>
        <end position="340"/>
    </location>
</feature>
<proteinExistence type="inferred from homology"/>
<evidence type="ECO:0000256" key="1">
    <source>
        <dbReference type="ARBA" id="ARBA00004370"/>
    </source>
</evidence>
<organism evidence="7 8">
    <name type="scientific">Canna indica</name>
    <name type="common">Indian-shot</name>
    <dbReference type="NCBI Taxonomy" id="4628"/>
    <lineage>
        <taxon>Eukaryota</taxon>
        <taxon>Viridiplantae</taxon>
        <taxon>Streptophyta</taxon>
        <taxon>Embryophyta</taxon>
        <taxon>Tracheophyta</taxon>
        <taxon>Spermatophyta</taxon>
        <taxon>Magnoliopsida</taxon>
        <taxon>Liliopsida</taxon>
        <taxon>Zingiberales</taxon>
        <taxon>Cannaceae</taxon>
        <taxon>Canna</taxon>
    </lineage>
</organism>
<comment type="similarity">
    <text evidence="2">Belongs to the tetraspanin (TM4SF) family.</text>
</comment>
<dbReference type="EMBL" id="CP136891">
    <property type="protein sequence ID" value="WOK96306.1"/>
    <property type="molecule type" value="Genomic_DNA"/>
</dbReference>
<keyword evidence="8" id="KW-1185">Reference proteome</keyword>
<evidence type="ECO:0000256" key="2">
    <source>
        <dbReference type="ARBA" id="ARBA00006840"/>
    </source>
</evidence>
<evidence type="ECO:0000256" key="5">
    <source>
        <dbReference type="ARBA" id="ARBA00023136"/>
    </source>
</evidence>
<evidence type="ECO:0000256" key="3">
    <source>
        <dbReference type="ARBA" id="ARBA00022692"/>
    </source>
</evidence>
<evidence type="ECO:0000256" key="6">
    <source>
        <dbReference type="SAM" id="Phobius"/>
    </source>
</evidence>
<evidence type="ECO:0000313" key="7">
    <source>
        <dbReference type="EMBL" id="WOK96306.1"/>
    </source>
</evidence>
<comment type="subcellular location">
    <subcellularLocation>
        <location evidence="1">Membrane</location>
    </subcellularLocation>
</comment>
<feature type="transmembrane region" description="Helical" evidence="6">
    <location>
        <begin position="116"/>
        <end position="137"/>
    </location>
</feature>
<accession>A0AAQ3JUG0</accession>
<dbReference type="Proteomes" id="UP001327560">
    <property type="component" value="Chromosome 2"/>
</dbReference>
<keyword evidence="4 6" id="KW-1133">Transmembrane helix</keyword>
<dbReference type="GO" id="GO:0009734">
    <property type="term" value="P:auxin-activated signaling pathway"/>
    <property type="evidence" value="ECO:0007669"/>
    <property type="project" value="InterPro"/>
</dbReference>